<organism evidence="6 7">
    <name type="scientific">Methylophaga marina</name>
    <dbReference type="NCBI Taxonomy" id="45495"/>
    <lineage>
        <taxon>Bacteria</taxon>
        <taxon>Pseudomonadati</taxon>
        <taxon>Pseudomonadota</taxon>
        <taxon>Gammaproteobacteria</taxon>
        <taxon>Thiotrichales</taxon>
        <taxon>Piscirickettsiaceae</taxon>
        <taxon>Methylophaga</taxon>
    </lineage>
</organism>
<reference evidence="6 7" key="1">
    <citation type="journal article" date="2019" name="Int. J. Syst. Evol. Microbiol.">
        <title>The Global Catalogue of Microorganisms (GCM) 10K type strain sequencing project: providing services to taxonomists for standard genome sequencing and annotation.</title>
        <authorList>
            <consortium name="The Broad Institute Genomics Platform"/>
            <consortium name="The Broad Institute Genome Sequencing Center for Infectious Disease"/>
            <person name="Wu L."/>
            <person name="Ma J."/>
        </authorList>
    </citation>
    <scope>NUCLEOTIDE SEQUENCE [LARGE SCALE GENOMIC DNA]</scope>
    <source>
        <strain evidence="6 7">JCM 6886</strain>
    </source>
</reference>
<feature type="coiled-coil region" evidence="4">
    <location>
        <begin position="188"/>
        <end position="219"/>
    </location>
</feature>
<dbReference type="PANTHER" id="PTHR43140:SF1">
    <property type="entry name" value="TYPE I RESTRICTION ENZYME ECOKI SPECIFICITY SUBUNIT"/>
    <property type="match status" value="1"/>
</dbReference>
<dbReference type="RefSeq" id="WP_286303780.1">
    <property type="nucleotide sequence ID" value="NZ_AP027741.1"/>
</dbReference>
<dbReference type="CDD" id="cd17259">
    <property type="entry name" value="RMtype1_S_StySKI-TRD2-CR2_like"/>
    <property type="match status" value="1"/>
</dbReference>
<evidence type="ECO:0000313" key="6">
    <source>
        <dbReference type="EMBL" id="GAA0227038.1"/>
    </source>
</evidence>
<keyword evidence="7" id="KW-1185">Reference proteome</keyword>
<evidence type="ECO:0000259" key="5">
    <source>
        <dbReference type="Pfam" id="PF01420"/>
    </source>
</evidence>
<gene>
    <name evidence="6" type="ORF">GCM10008964_18130</name>
</gene>
<dbReference type="Pfam" id="PF01420">
    <property type="entry name" value="Methylase_S"/>
    <property type="match status" value="1"/>
</dbReference>
<keyword evidence="2" id="KW-0680">Restriction system</keyword>
<evidence type="ECO:0000256" key="1">
    <source>
        <dbReference type="ARBA" id="ARBA00010923"/>
    </source>
</evidence>
<evidence type="ECO:0000256" key="3">
    <source>
        <dbReference type="ARBA" id="ARBA00023125"/>
    </source>
</evidence>
<dbReference type="Proteomes" id="UP001501476">
    <property type="component" value="Unassembled WGS sequence"/>
</dbReference>
<dbReference type="InterPro" id="IPR000055">
    <property type="entry name" value="Restrct_endonuc_typeI_TRD"/>
</dbReference>
<dbReference type="EMBL" id="BAAADG010000005">
    <property type="protein sequence ID" value="GAA0227038.1"/>
    <property type="molecule type" value="Genomic_DNA"/>
</dbReference>
<protein>
    <recommendedName>
        <fullName evidence="5">Type I restriction modification DNA specificity domain-containing protein</fullName>
    </recommendedName>
</protein>
<evidence type="ECO:0000256" key="2">
    <source>
        <dbReference type="ARBA" id="ARBA00022747"/>
    </source>
</evidence>
<comment type="similarity">
    <text evidence="1">Belongs to the type-I restriction system S methylase family.</text>
</comment>
<comment type="caution">
    <text evidence="6">The sequence shown here is derived from an EMBL/GenBank/DDBJ whole genome shotgun (WGS) entry which is preliminary data.</text>
</comment>
<evidence type="ECO:0000313" key="7">
    <source>
        <dbReference type="Proteomes" id="UP001501476"/>
    </source>
</evidence>
<keyword evidence="3" id="KW-0238">DNA-binding</keyword>
<evidence type="ECO:0000256" key="4">
    <source>
        <dbReference type="SAM" id="Coils"/>
    </source>
</evidence>
<dbReference type="InterPro" id="IPR044946">
    <property type="entry name" value="Restrct_endonuc_typeI_TRD_sf"/>
</dbReference>
<dbReference type="SUPFAM" id="SSF116734">
    <property type="entry name" value="DNA methylase specificity domain"/>
    <property type="match status" value="2"/>
</dbReference>
<proteinExistence type="inferred from homology"/>
<accession>A0ABN0TPT2</accession>
<dbReference type="InterPro" id="IPR051212">
    <property type="entry name" value="Type-I_RE_S_subunit"/>
</dbReference>
<dbReference type="PANTHER" id="PTHR43140">
    <property type="entry name" value="TYPE-1 RESTRICTION ENZYME ECOKI SPECIFICITY PROTEIN"/>
    <property type="match status" value="1"/>
</dbReference>
<keyword evidence="4" id="KW-0175">Coiled coil</keyword>
<dbReference type="Gene3D" id="3.90.220.20">
    <property type="entry name" value="DNA methylase specificity domains"/>
    <property type="match status" value="2"/>
</dbReference>
<name>A0ABN0TPT2_9GAMM</name>
<feature type="domain" description="Type I restriction modification DNA specificity" evidence="5">
    <location>
        <begin position="50"/>
        <end position="204"/>
    </location>
</feature>
<sequence>MSKYRAYSDLKSIDTNWEVAPSHWTFMQLKRAVDGCKNGLWGSDPDMDDNDIVVVRVADFDRAKLTIKSSGYTLRKIEQKDREHRLLKNGDLLLEKSGGGEKTPVGQVVLFDKNFDAVTSNFVAKMTPLESHNSKFLNYMFACIYDSKLNTCSIKQNTGIQNIDSEAYLSEKFCFPPRYEQTQIAVFLDRETAKIDRLIEKQQRLIELLEEKRQAVISHAVKLSSDSQSSRLSHYVNLTTGFAFPSSEFSHNEDDIRLLRGVNVGVGNVKWRDTVYWPHDCLREFSEYILQTGDIVFGMDRPWISSGARVAMVSKHDLPSLLVQRVARLRALGGLCQAYLYLILSSNEFKSYIEADLTGVSVPHISPEQIKNFPFRVMPEKQQQAVISDTQNKLNKIDEIKSKARKCINLLMERRITLISAAVTGKIDVRDQVPQDVDEAVAS</sequence>